<sequence>MNNCSQAPQVDTVREAAERYLNSWRTDGMDWDEWIAEVEKARTEFARLINAAPEDVAVCSSVSHATAAIASATSLEGDRNTVVLSKAEFPTVGHVWMAQARSGTRLRWVPVDNGEINPDRYAEAMDGSVALVSACHGYYQTGFKQDLSTLVDIPHRAGALLFVDAYQTLGTHPIDVQLLNLDFLASGNLKYLMGAPGIAFLYVKRTVADRLSPTLTGWFGQRDPFSFEVDNLDFAPGARRFDSGTPPVPNAYVARAGMQIINEIGPAAIRSWTERLSELLIEGAQTHGVEHFGPKDPTQKTPSTAFLCPGDAHEAEHKLRDRGVIASARGPVVRLAPHFYSTEDDVNAALTALAEIFRSMGSGK</sequence>
<dbReference type="SUPFAM" id="SSF53383">
    <property type="entry name" value="PLP-dependent transferases"/>
    <property type="match status" value="1"/>
</dbReference>
<gene>
    <name evidence="2" type="ORF">METZ01_LOCUS97968</name>
</gene>
<organism evidence="2">
    <name type="scientific">marine metagenome</name>
    <dbReference type="NCBI Taxonomy" id="408172"/>
    <lineage>
        <taxon>unclassified sequences</taxon>
        <taxon>metagenomes</taxon>
        <taxon>ecological metagenomes</taxon>
    </lineage>
</organism>
<dbReference type="InterPro" id="IPR015422">
    <property type="entry name" value="PyrdxlP-dep_Trfase_small"/>
</dbReference>
<dbReference type="InterPro" id="IPR015424">
    <property type="entry name" value="PyrdxlP-dep_Trfase"/>
</dbReference>
<reference evidence="2" key="1">
    <citation type="submission" date="2018-05" db="EMBL/GenBank/DDBJ databases">
        <authorList>
            <person name="Lanie J.A."/>
            <person name="Ng W.-L."/>
            <person name="Kazmierczak K.M."/>
            <person name="Andrzejewski T.M."/>
            <person name="Davidsen T.M."/>
            <person name="Wayne K.J."/>
            <person name="Tettelin H."/>
            <person name="Glass J.I."/>
            <person name="Rusch D."/>
            <person name="Podicherti R."/>
            <person name="Tsui H.-C.T."/>
            <person name="Winkler M.E."/>
        </authorList>
    </citation>
    <scope>NUCLEOTIDE SEQUENCE</scope>
</reference>
<dbReference type="PANTHER" id="PTHR43586">
    <property type="entry name" value="CYSTEINE DESULFURASE"/>
    <property type="match status" value="1"/>
</dbReference>
<protein>
    <recommendedName>
        <fullName evidence="1">Aminotransferase class V domain-containing protein</fullName>
    </recommendedName>
</protein>
<feature type="domain" description="Aminotransferase class V" evidence="1">
    <location>
        <begin position="32"/>
        <end position="330"/>
    </location>
</feature>
<dbReference type="InterPro" id="IPR015421">
    <property type="entry name" value="PyrdxlP-dep_Trfase_major"/>
</dbReference>
<dbReference type="PANTHER" id="PTHR43586:SF15">
    <property type="entry name" value="BLR3095 PROTEIN"/>
    <property type="match status" value="1"/>
</dbReference>
<name>A0A381VXY0_9ZZZZ</name>
<evidence type="ECO:0000313" key="2">
    <source>
        <dbReference type="EMBL" id="SVA45114.1"/>
    </source>
</evidence>
<dbReference type="EMBL" id="UINC01010113">
    <property type="protein sequence ID" value="SVA45114.1"/>
    <property type="molecule type" value="Genomic_DNA"/>
</dbReference>
<dbReference type="Pfam" id="PF00266">
    <property type="entry name" value="Aminotran_5"/>
    <property type="match status" value="1"/>
</dbReference>
<dbReference type="InterPro" id="IPR000192">
    <property type="entry name" value="Aminotrans_V_dom"/>
</dbReference>
<proteinExistence type="predicted"/>
<accession>A0A381VXY0</accession>
<dbReference type="AlphaFoldDB" id="A0A381VXY0"/>
<dbReference type="Gene3D" id="3.40.640.10">
    <property type="entry name" value="Type I PLP-dependent aspartate aminotransferase-like (Major domain)"/>
    <property type="match status" value="1"/>
</dbReference>
<evidence type="ECO:0000259" key="1">
    <source>
        <dbReference type="Pfam" id="PF00266"/>
    </source>
</evidence>
<dbReference type="Gene3D" id="3.90.1150.10">
    <property type="entry name" value="Aspartate Aminotransferase, domain 1"/>
    <property type="match status" value="1"/>
</dbReference>